<keyword evidence="12 15" id="KW-0472">Membrane</keyword>
<dbReference type="OrthoDB" id="74460at2759"/>
<evidence type="ECO:0000256" key="13">
    <source>
        <dbReference type="ARBA" id="ARBA00042119"/>
    </source>
</evidence>
<dbReference type="GO" id="GO:0008254">
    <property type="term" value="F:3'-nucleotidase activity"/>
    <property type="evidence" value="ECO:0007669"/>
    <property type="project" value="TreeGrafter"/>
</dbReference>
<evidence type="ECO:0000256" key="14">
    <source>
        <dbReference type="PIRSR" id="PIRSR600760-2"/>
    </source>
</evidence>
<keyword evidence="17" id="KW-1185">Reference proteome</keyword>
<evidence type="ECO:0000256" key="15">
    <source>
        <dbReference type="SAM" id="Phobius"/>
    </source>
</evidence>
<comment type="similarity">
    <text evidence="5">Belongs to the inositol monophosphatase superfamily.</text>
</comment>
<feature type="binding site" evidence="14">
    <location>
        <position position="284"/>
    </location>
    <ligand>
        <name>Mg(2+)</name>
        <dbReference type="ChEBI" id="CHEBI:18420"/>
        <label>1</label>
        <note>catalytic</note>
    </ligand>
</feature>
<evidence type="ECO:0000256" key="3">
    <source>
        <dbReference type="ARBA" id="ARBA00004167"/>
    </source>
</evidence>
<feature type="binding site" evidence="14">
    <location>
        <position position="112"/>
    </location>
    <ligand>
        <name>Mg(2+)</name>
        <dbReference type="ChEBI" id="CHEBI:18420"/>
        <label>1</label>
        <note>catalytic</note>
    </ligand>
</feature>
<reference evidence="17" key="1">
    <citation type="submission" date="2017-01" db="EMBL/GenBank/DDBJ databases">
        <title>Comparative genomics of anhydrobiosis in the tardigrade Hypsibius dujardini.</title>
        <authorList>
            <person name="Yoshida Y."/>
            <person name="Koutsovoulos G."/>
            <person name="Laetsch D."/>
            <person name="Stevens L."/>
            <person name="Kumar S."/>
            <person name="Horikawa D."/>
            <person name="Ishino K."/>
            <person name="Komine S."/>
            <person name="Tomita M."/>
            <person name="Blaxter M."/>
            <person name="Arakawa K."/>
        </authorList>
    </citation>
    <scope>NUCLEOTIDE SEQUENCE [LARGE SCALE GENOMIC DNA]</scope>
    <source>
        <strain evidence="17">Z151</strain>
    </source>
</reference>
<evidence type="ECO:0000256" key="7">
    <source>
        <dbReference type="ARBA" id="ARBA00022692"/>
    </source>
</evidence>
<evidence type="ECO:0000313" key="16">
    <source>
        <dbReference type="EMBL" id="OQV21442.1"/>
    </source>
</evidence>
<keyword evidence="11 15" id="KW-1133">Transmembrane helix</keyword>
<accession>A0A1W0X295</accession>
<keyword evidence="10 14" id="KW-0460">Magnesium</keyword>
<name>A0A1W0X295_HYPEX</name>
<dbReference type="Proteomes" id="UP000192578">
    <property type="component" value="Unassembled WGS sequence"/>
</dbReference>
<dbReference type="GO" id="GO:0046872">
    <property type="term" value="F:metal ion binding"/>
    <property type="evidence" value="ECO:0007669"/>
    <property type="project" value="UniProtKB-KW"/>
</dbReference>
<organism evidence="16 17">
    <name type="scientific">Hypsibius exemplaris</name>
    <name type="common">Freshwater tardigrade</name>
    <dbReference type="NCBI Taxonomy" id="2072580"/>
    <lineage>
        <taxon>Eukaryota</taxon>
        <taxon>Metazoa</taxon>
        <taxon>Ecdysozoa</taxon>
        <taxon>Tardigrada</taxon>
        <taxon>Eutardigrada</taxon>
        <taxon>Parachela</taxon>
        <taxon>Hypsibioidea</taxon>
        <taxon>Hypsibiidae</taxon>
        <taxon>Hypsibius</taxon>
    </lineage>
</organism>
<dbReference type="EC" id="3.1.3.25" evidence="6"/>
<evidence type="ECO:0000313" key="17">
    <source>
        <dbReference type="Proteomes" id="UP000192578"/>
    </source>
</evidence>
<evidence type="ECO:0000256" key="10">
    <source>
        <dbReference type="ARBA" id="ARBA00022842"/>
    </source>
</evidence>
<comment type="subcellular location">
    <subcellularLocation>
        <location evidence="3">Membrane</location>
        <topology evidence="3">Single-pass membrane protein</topology>
    </subcellularLocation>
</comment>
<dbReference type="GO" id="GO:0016020">
    <property type="term" value="C:membrane"/>
    <property type="evidence" value="ECO:0007669"/>
    <property type="project" value="UniProtKB-SubCell"/>
</dbReference>
<feature type="binding site" evidence="14">
    <location>
        <position position="158"/>
    </location>
    <ligand>
        <name>Mg(2+)</name>
        <dbReference type="ChEBI" id="CHEBI:18420"/>
        <label>1</label>
        <note>catalytic</note>
    </ligand>
</feature>
<dbReference type="SUPFAM" id="SSF56655">
    <property type="entry name" value="Carbohydrate phosphatase"/>
    <property type="match status" value="1"/>
</dbReference>
<dbReference type="Pfam" id="PF00459">
    <property type="entry name" value="Inositol_P"/>
    <property type="match status" value="1"/>
</dbReference>
<evidence type="ECO:0000256" key="4">
    <source>
        <dbReference type="ARBA" id="ARBA00005152"/>
    </source>
</evidence>
<sequence>MPIQWNYPGILAVLAILCISFYLMRETLFSSLPDVFNPSISQISLRSLLCVSILAAQRGGLEVKRVHDGKTKNVKDKDGGTINPVTDGDFRSHYVMMRTLVDAFPGLKVISEEHDDALEAHHTSVYVGPVDKTCPSDVLAAIPYDTKIPLDHLQLWIDPLDATQEYTEDLLDYVTTMVGIAIKGRAVGGVIHKPFATAANKKIFWAWKDQGISENLKNSSPPNESLKIIISRSHSGNVDETARTAFAGQTLEIIPAGGAGYKTVEVLTGRANVYLHTTKIKKWDLCAPNGLLNAVGGRLSTLAGTEVDYTAPVVANDVVNTGGVIAAVADHATYVTAFSTLNAAKPSR</sequence>
<feature type="transmembrane region" description="Helical" evidence="15">
    <location>
        <begin position="6"/>
        <end position="24"/>
    </location>
</feature>
<dbReference type="GO" id="GO:0052834">
    <property type="term" value="F:inositol monophosphate phosphatase activity"/>
    <property type="evidence" value="ECO:0007669"/>
    <property type="project" value="UniProtKB-EC"/>
</dbReference>
<dbReference type="GO" id="GO:0005737">
    <property type="term" value="C:cytoplasm"/>
    <property type="evidence" value="ECO:0007669"/>
    <property type="project" value="UniProtKB-ARBA"/>
</dbReference>
<keyword evidence="7 15" id="KW-0812">Transmembrane</keyword>
<dbReference type="FunFam" id="3.30.540.10:FF:000012">
    <property type="entry name" value="Blast:Putative inositol monophosphatase 3"/>
    <property type="match status" value="1"/>
</dbReference>
<comment type="caution">
    <text evidence="16">The sequence shown here is derived from an EMBL/GenBank/DDBJ whole genome shotgun (WGS) entry which is preliminary data.</text>
</comment>
<evidence type="ECO:0000256" key="9">
    <source>
        <dbReference type="ARBA" id="ARBA00022801"/>
    </source>
</evidence>
<dbReference type="Gene3D" id="3.40.190.80">
    <property type="match status" value="1"/>
</dbReference>
<dbReference type="EMBL" id="MTYJ01000023">
    <property type="protein sequence ID" value="OQV21442.1"/>
    <property type="molecule type" value="Genomic_DNA"/>
</dbReference>
<dbReference type="GO" id="GO:0012505">
    <property type="term" value="C:endomembrane system"/>
    <property type="evidence" value="ECO:0007669"/>
    <property type="project" value="TreeGrafter"/>
</dbReference>
<dbReference type="InterPro" id="IPR000760">
    <property type="entry name" value="Inositol_monophosphatase-like"/>
</dbReference>
<feature type="binding site" evidence="14">
    <location>
        <position position="161"/>
    </location>
    <ligand>
        <name>Mg(2+)</name>
        <dbReference type="ChEBI" id="CHEBI:18420"/>
        <label>1</label>
        <note>catalytic</note>
    </ligand>
</feature>
<comment type="cofactor">
    <cofactor evidence="2 14">
        <name>Mg(2+)</name>
        <dbReference type="ChEBI" id="CHEBI:18420"/>
    </cofactor>
</comment>
<gene>
    <name evidence="16" type="ORF">BV898_04649</name>
</gene>
<keyword evidence="8 14" id="KW-0479">Metal-binding</keyword>
<evidence type="ECO:0000256" key="8">
    <source>
        <dbReference type="ARBA" id="ARBA00022723"/>
    </source>
</evidence>
<comment type="catalytic activity">
    <reaction evidence="1">
        <text>a myo-inositol phosphate + H2O = myo-inositol + phosphate</text>
        <dbReference type="Rhea" id="RHEA:24056"/>
        <dbReference type="ChEBI" id="CHEBI:15377"/>
        <dbReference type="ChEBI" id="CHEBI:17268"/>
        <dbReference type="ChEBI" id="CHEBI:43474"/>
        <dbReference type="ChEBI" id="CHEBI:84139"/>
        <dbReference type="EC" id="3.1.3.25"/>
    </reaction>
</comment>
<dbReference type="PANTHER" id="PTHR43028">
    <property type="entry name" value="3'(2'),5'-BISPHOSPHATE NUCLEOTIDASE 1"/>
    <property type="match status" value="1"/>
</dbReference>
<dbReference type="InterPro" id="IPR050725">
    <property type="entry name" value="CysQ/Inositol_MonoPase"/>
</dbReference>
<feature type="binding site" evidence="14">
    <location>
        <position position="160"/>
    </location>
    <ligand>
        <name>Mg(2+)</name>
        <dbReference type="ChEBI" id="CHEBI:18420"/>
        <label>1</label>
        <note>catalytic</note>
    </ligand>
</feature>
<comment type="pathway">
    <text evidence="4">Polyol metabolism; myo-inositol biosynthesis; myo-inositol from D-glucose 6-phosphate: step 2/2.</text>
</comment>
<proteinExistence type="inferred from homology"/>
<evidence type="ECO:0000256" key="5">
    <source>
        <dbReference type="ARBA" id="ARBA00009759"/>
    </source>
</evidence>
<evidence type="ECO:0000256" key="11">
    <source>
        <dbReference type="ARBA" id="ARBA00022989"/>
    </source>
</evidence>
<dbReference type="PANTHER" id="PTHR43028:SF4">
    <property type="entry name" value="INOSITOL MONOPHOSPHATASE 3"/>
    <property type="match status" value="1"/>
</dbReference>
<evidence type="ECO:0000256" key="2">
    <source>
        <dbReference type="ARBA" id="ARBA00001946"/>
    </source>
</evidence>
<evidence type="ECO:0000256" key="1">
    <source>
        <dbReference type="ARBA" id="ARBA00001033"/>
    </source>
</evidence>
<evidence type="ECO:0000256" key="12">
    <source>
        <dbReference type="ARBA" id="ARBA00023136"/>
    </source>
</evidence>
<dbReference type="AlphaFoldDB" id="A0A1W0X295"/>
<protein>
    <recommendedName>
        <fullName evidence="6">inositol-phosphate phosphatase</fullName>
        <ecNumber evidence="6">3.1.3.25</ecNumber>
    </recommendedName>
    <alternativeName>
        <fullName evidence="13">Myo-inositol monophosphatase A3</fullName>
    </alternativeName>
</protein>
<keyword evidence="9" id="KW-0378">Hydrolase</keyword>
<evidence type="ECO:0000256" key="6">
    <source>
        <dbReference type="ARBA" id="ARBA00013106"/>
    </source>
</evidence>
<dbReference type="Gene3D" id="3.30.540.10">
    <property type="entry name" value="Fructose-1,6-Bisphosphatase, subunit A, domain 1"/>
    <property type="match status" value="1"/>
</dbReference>